<dbReference type="PANTHER" id="PTHR46797:SF2">
    <property type="entry name" value="TRANSCRIPTIONAL REGULATOR"/>
    <property type="match status" value="1"/>
</dbReference>
<evidence type="ECO:0000259" key="2">
    <source>
        <dbReference type="PROSITE" id="PS50943"/>
    </source>
</evidence>
<dbReference type="InterPro" id="IPR014710">
    <property type="entry name" value="RmlC-like_jellyroll"/>
</dbReference>
<proteinExistence type="predicted"/>
<accession>A0A553H3P4</accession>
<comment type="caution">
    <text evidence="3">The sequence shown here is derived from an EMBL/GenBank/DDBJ whole genome shotgun (WGS) entry which is preliminary data.</text>
</comment>
<gene>
    <name evidence="3" type="ORF">FM069_04120</name>
</gene>
<dbReference type="Proteomes" id="UP000315235">
    <property type="component" value="Unassembled WGS sequence"/>
</dbReference>
<dbReference type="InterPro" id="IPR050807">
    <property type="entry name" value="TransReg_Diox_bact_type"/>
</dbReference>
<dbReference type="GO" id="GO:0003677">
    <property type="term" value="F:DNA binding"/>
    <property type="evidence" value="ECO:0007669"/>
    <property type="project" value="UniProtKB-KW"/>
</dbReference>
<evidence type="ECO:0000313" key="4">
    <source>
        <dbReference type="Proteomes" id="UP000315235"/>
    </source>
</evidence>
<dbReference type="InterPro" id="IPR001387">
    <property type="entry name" value="Cro/C1-type_HTH"/>
</dbReference>
<dbReference type="InterPro" id="IPR011051">
    <property type="entry name" value="RmlC_Cupin_sf"/>
</dbReference>
<dbReference type="InterPro" id="IPR010982">
    <property type="entry name" value="Lambda_DNA-bd_dom_sf"/>
</dbReference>
<name>A0A553H3P4_9PSED</name>
<dbReference type="GO" id="GO:0005829">
    <property type="term" value="C:cytosol"/>
    <property type="evidence" value="ECO:0007669"/>
    <property type="project" value="TreeGrafter"/>
</dbReference>
<protein>
    <submittedName>
        <fullName evidence="3">Cupin domain-containing protein</fullName>
    </submittedName>
</protein>
<reference evidence="3 4" key="1">
    <citation type="submission" date="2019-07" db="EMBL/GenBank/DDBJ databases">
        <title>Pseudomonas mangiferae sp. nov., isolated from bark of mango tree in Thailand.</title>
        <authorList>
            <person name="Srisuk N."/>
            <person name="Anurat P."/>
        </authorList>
    </citation>
    <scope>NUCLEOTIDE SEQUENCE [LARGE SCALE GENOMIC DNA]</scope>
    <source>
        <strain evidence="3 4">DMKU_BBB3-04</strain>
    </source>
</reference>
<dbReference type="SUPFAM" id="SSF51182">
    <property type="entry name" value="RmlC-like cupins"/>
    <property type="match status" value="1"/>
</dbReference>
<dbReference type="PANTHER" id="PTHR46797">
    <property type="entry name" value="HTH-TYPE TRANSCRIPTIONAL REGULATOR"/>
    <property type="match status" value="1"/>
</dbReference>
<dbReference type="Pfam" id="PF13560">
    <property type="entry name" value="HTH_31"/>
    <property type="match status" value="1"/>
</dbReference>
<dbReference type="SMART" id="SM00530">
    <property type="entry name" value="HTH_XRE"/>
    <property type="match status" value="1"/>
</dbReference>
<feature type="domain" description="HTH cro/C1-type" evidence="2">
    <location>
        <begin position="19"/>
        <end position="73"/>
    </location>
</feature>
<dbReference type="InterPro" id="IPR013096">
    <property type="entry name" value="Cupin_2"/>
</dbReference>
<dbReference type="EMBL" id="VJOY01000002">
    <property type="protein sequence ID" value="TRX76383.1"/>
    <property type="molecule type" value="Genomic_DNA"/>
</dbReference>
<keyword evidence="1" id="KW-0238">DNA-binding</keyword>
<evidence type="ECO:0000256" key="1">
    <source>
        <dbReference type="ARBA" id="ARBA00023125"/>
    </source>
</evidence>
<keyword evidence="4" id="KW-1185">Reference proteome</keyword>
<dbReference type="PROSITE" id="PS50943">
    <property type="entry name" value="HTH_CROC1"/>
    <property type="match status" value="1"/>
</dbReference>
<dbReference type="GO" id="GO:0003700">
    <property type="term" value="F:DNA-binding transcription factor activity"/>
    <property type="evidence" value="ECO:0007669"/>
    <property type="project" value="TreeGrafter"/>
</dbReference>
<dbReference type="Gene3D" id="2.60.120.10">
    <property type="entry name" value="Jelly Rolls"/>
    <property type="match status" value="1"/>
</dbReference>
<evidence type="ECO:0000313" key="3">
    <source>
        <dbReference type="EMBL" id="TRX76383.1"/>
    </source>
</evidence>
<dbReference type="Pfam" id="PF07883">
    <property type="entry name" value="Cupin_2"/>
    <property type="match status" value="1"/>
</dbReference>
<dbReference type="RefSeq" id="WP_143487011.1">
    <property type="nucleotide sequence ID" value="NZ_VJOY01000002.1"/>
</dbReference>
<dbReference type="Gene3D" id="1.10.260.40">
    <property type="entry name" value="lambda repressor-like DNA-binding domains"/>
    <property type="match status" value="1"/>
</dbReference>
<dbReference type="OrthoDB" id="9814751at2"/>
<sequence length="196" mass="21441">MDVKGRPGAVAEAELGSRLRMLRLNRGLRMRQLADLAGCSESMISKIEKGNAAPSVRALHAISAALGTTIGALFETQQNEGLVKRVGERPVIRLRSEDDETPAVALERIAPTQMGALLEVNIHIVEPGAQSDGAISHEGEELGYVLDGCLELTVDDETYFLQTGDSFWFPSTQRHHYHNPGRTLARVLWVNTPPTF</sequence>
<organism evidence="3 4">
    <name type="scientific">Pseudomonas mangiferae</name>
    <dbReference type="NCBI Taxonomy" id="2593654"/>
    <lineage>
        <taxon>Bacteria</taxon>
        <taxon>Pseudomonadati</taxon>
        <taxon>Pseudomonadota</taxon>
        <taxon>Gammaproteobacteria</taxon>
        <taxon>Pseudomonadales</taxon>
        <taxon>Pseudomonadaceae</taxon>
        <taxon>Pseudomonas</taxon>
    </lineage>
</organism>
<dbReference type="CDD" id="cd00093">
    <property type="entry name" value="HTH_XRE"/>
    <property type="match status" value="1"/>
</dbReference>
<dbReference type="AlphaFoldDB" id="A0A553H3P4"/>
<dbReference type="SUPFAM" id="SSF47413">
    <property type="entry name" value="lambda repressor-like DNA-binding domains"/>
    <property type="match status" value="1"/>
</dbReference>
<dbReference type="CDD" id="cd02209">
    <property type="entry name" value="cupin_XRE_C"/>
    <property type="match status" value="1"/>
</dbReference>